<dbReference type="EMBL" id="CM047747">
    <property type="protein sequence ID" value="KAJ0018495.1"/>
    <property type="molecule type" value="Genomic_DNA"/>
</dbReference>
<evidence type="ECO:0000313" key="2">
    <source>
        <dbReference type="Proteomes" id="UP001163603"/>
    </source>
</evidence>
<accession>A0ACC0XLX4</accession>
<keyword evidence="2" id="KW-1185">Reference proteome</keyword>
<reference evidence="2" key="1">
    <citation type="journal article" date="2023" name="G3 (Bethesda)">
        <title>Genome assembly and association tests identify interacting loci associated with vigor, precocity, and sex in interspecific pistachio rootstocks.</title>
        <authorList>
            <person name="Palmer W."/>
            <person name="Jacygrad E."/>
            <person name="Sagayaradj S."/>
            <person name="Cavanaugh K."/>
            <person name="Han R."/>
            <person name="Bertier L."/>
            <person name="Beede B."/>
            <person name="Kafkas S."/>
            <person name="Golino D."/>
            <person name="Preece J."/>
            <person name="Michelmore R."/>
        </authorList>
    </citation>
    <scope>NUCLEOTIDE SEQUENCE [LARGE SCALE GENOMIC DNA]</scope>
</reference>
<comment type="caution">
    <text evidence="1">The sequence shown here is derived from an EMBL/GenBank/DDBJ whole genome shotgun (WGS) entry which is preliminary data.</text>
</comment>
<protein>
    <submittedName>
        <fullName evidence="1">Uncharacterized protein</fullName>
    </submittedName>
</protein>
<organism evidence="1 2">
    <name type="scientific">Pistacia integerrima</name>
    <dbReference type="NCBI Taxonomy" id="434235"/>
    <lineage>
        <taxon>Eukaryota</taxon>
        <taxon>Viridiplantae</taxon>
        <taxon>Streptophyta</taxon>
        <taxon>Embryophyta</taxon>
        <taxon>Tracheophyta</taxon>
        <taxon>Spermatophyta</taxon>
        <taxon>Magnoliopsida</taxon>
        <taxon>eudicotyledons</taxon>
        <taxon>Gunneridae</taxon>
        <taxon>Pentapetalae</taxon>
        <taxon>rosids</taxon>
        <taxon>malvids</taxon>
        <taxon>Sapindales</taxon>
        <taxon>Anacardiaceae</taxon>
        <taxon>Pistacia</taxon>
    </lineage>
</organism>
<name>A0ACC0XLX4_9ROSI</name>
<dbReference type="Proteomes" id="UP001163603">
    <property type="component" value="Chromosome 12"/>
</dbReference>
<evidence type="ECO:0000313" key="1">
    <source>
        <dbReference type="EMBL" id="KAJ0018495.1"/>
    </source>
</evidence>
<sequence>MEMEMEMERNEGKPYGDEGASCRTDILGGYGLSWLQVAAARAPVASSSFHEASVGLQQGSNPEIRCRLSAAALIFGDGGGFLIFGDSEGSGSFTVN</sequence>
<proteinExistence type="predicted"/>
<gene>
    <name evidence="1" type="ORF">Pint_10157</name>
</gene>